<feature type="region of interest" description="Disordered" evidence="5">
    <location>
        <begin position="1"/>
        <end position="41"/>
    </location>
</feature>
<reference evidence="8 10" key="1">
    <citation type="submission" date="2015-10" db="EMBL/GenBank/DDBJ databases">
        <title>The cercosporin biosynthetic gene cluster was horizontally transferred to several fungal lineages and shown to be expanded in Cercospora beticola based on microsynteny with recipient genomes.</title>
        <authorList>
            <person name="De Jonge R."/>
            <person name="Ebert M.K."/>
            <person name="Suttle J.C."/>
            <person name="Jurick Ii W.M."/>
            <person name="Secor G.A."/>
            <person name="Thomma B.P."/>
            <person name="Van De Peer Y."/>
            <person name="Bolton M.D."/>
        </authorList>
    </citation>
    <scope>NUCLEOTIDE SEQUENCE [LARGE SCALE GENOMIC DNA]</scope>
    <source>
        <strain evidence="8 10">09-40</strain>
    </source>
</reference>
<dbReference type="Gene3D" id="1.20.1250.20">
    <property type="entry name" value="MFS general substrate transporter like domains"/>
    <property type="match status" value="1"/>
</dbReference>
<feature type="transmembrane region" description="Helical" evidence="6">
    <location>
        <begin position="364"/>
        <end position="385"/>
    </location>
</feature>
<evidence type="ECO:0000256" key="5">
    <source>
        <dbReference type="SAM" id="MobiDB-lite"/>
    </source>
</evidence>
<feature type="transmembrane region" description="Helical" evidence="6">
    <location>
        <begin position="457"/>
        <end position="480"/>
    </location>
</feature>
<dbReference type="Proteomes" id="UP001302367">
    <property type="component" value="Chromosome 2"/>
</dbReference>
<feature type="transmembrane region" description="Helical" evidence="6">
    <location>
        <begin position="178"/>
        <end position="196"/>
    </location>
</feature>
<evidence type="ECO:0000313" key="10">
    <source>
        <dbReference type="Proteomes" id="UP000230605"/>
    </source>
</evidence>
<gene>
    <name evidence="8" type="ORF">CB0940_05435</name>
    <name evidence="9" type="ORF">RHO25_002591</name>
</gene>
<accession>A0A2G5HYE2</accession>
<feature type="domain" description="Major facilitator superfamily (MFS) profile" evidence="7">
    <location>
        <begin position="53"/>
        <end position="484"/>
    </location>
</feature>
<feature type="transmembrane region" description="Helical" evidence="6">
    <location>
        <begin position="208"/>
        <end position="227"/>
    </location>
</feature>
<keyword evidence="3 6" id="KW-1133">Transmembrane helix</keyword>
<dbReference type="Proteomes" id="UP000230605">
    <property type="component" value="Chromosome 2"/>
</dbReference>
<keyword evidence="4 6" id="KW-0472">Membrane</keyword>
<evidence type="ECO:0000256" key="2">
    <source>
        <dbReference type="ARBA" id="ARBA00022692"/>
    </source>
</evidence>
<comment type="subcellular location">
    <subcellularLocation>
        <location evidence="1">Membrane</location>
        <topology evidence="1">Multi-pass membrane protein</topology>
    </subcellularLocation>
</comment>
<dbReference type="PANTHER" id="PTHR23502:SF171">
    <property type="entry name" value="MAJOR FACILITATOR SUPERFAMILY (MFS) PROFILE DOMAIN-CONTAINING PROTEIN"/>
    <property type="match status" value="1"/>
</dbReference>
<evidence type="ECO:0000256" key="3">
    <source>
        <dbReference type="ARBA" id="ARBA00022989"/>
    </source>
</evidence>
<feature type="transmembrane region" description="Helical" evidence="6">
    <location>
        <begin position="144"/>
        <end position="166"/>
    </location>
</feature>
<dbReference type="OrthoDB" id="6770063at2759"/>
<evidence type="ECO:0000313" key="8">
    <source>
        <dbReference type="EMBL" id="PIA97565.1"/>
    </source>
</evidence>
<evidence type="ECO:0000259" key="7">
    <source>
        <dbReference type="PROSITE" id="PS50850"/>
    </source>
</evidence>
<evidence type="ECO:0000256" key="4">
    <source>
        <dbReference type="ARBA" id="ARBA00023136"/>
    </source>
</evidence>
<feature type="transmembrane region" description="Helical" evidence="6">
    <location>
        <begin position="119"/>
        <end position="138"/>
    </location>
</feature>
<dbReference type="CDD" id="cd17323">
    <property type="entry name" value="MFS_Tpo1_MDR_like"/>
    <property type="match status" value="1"/>
</dbReference>
<feature type="transmembrane region" description="Helical" evidence="6">
    <location>
        <begin position="282"/>
        <end position="301"/>
    </location>
</feature>
<keyword evidence="11" id="KW-1185">Reference proteome</keyword>
<keyword evidence="2 6" id="KW-0812">Transmembrane</keyword>
<evidence type="ECO:0000256" key="1">
    <source>
        <dbReference type="ARBA" id="ARBA00004141"/>
    </source>
</evidence>
<dbReference type="InterPro" id="IPR020846">
    <property type="entry name" value="MFS_dom"/>
</dbReference>
<feature type="transmembrane region" description="Helical" evidence="6">
    <location>
        <begin position="424"/>
        <end position="445"/>
    </location>
</feature>
<dbReference type="PANTHER" id="PTHR23502">
    <property type="entry name" value="MAJOR FACILITATOR SUPERFAMILY"/>
    <property type="match status" value="1"/>
</dbReference>
<dbReference type="InterPro" id="IPR011701">
    <property type="entry name" value="MFS"/>
</dbReference>
<proteinExistence type="predicted"/>
<dbReference type="GO" id="GO:0005886">
    <property type="term" value="C:plasma membrane"/>
    <property type="evidence" value="ECO:0007669"/>
    <property type="project" value="TreeGrafter"/>
</dbReference>
<protein>
    <submittedName>
        <fullName evidence="8">Putative transporter</fullName>
    </submittedName>
</protein>
<feature type="transmembrane region" description="Helical" evidence="6">
    <location>
        <begin position="321"/>
        <end position="343"/>
    </location>
</feature>
<feature type="transmembrane region" description="Helical" evidence="6">
    <location>
        <begin position="51"/>
        <end position="72"/>
    </location>
</feature>
<dbReference type="EMBL" id="LKMD01000102">
    <property type="protein sequence ID" value="PIA97565.1"/>
    <property type="molecule type" value="Genomic_DNA"/>
</dbReference>
<sequence>MPPPRNDERQPLLGREEHRDENHGNQRRSQKVEFDDKDSANPREWPLSKKYTVVALITLTAFFLPMASSIFAPASNPIAEEFGVSRQIALLNQTGFVCMLGVGPLFLAPMSETFGRRMIYLICLAAFTVLQIPCALAPNVATFVVFRTLSGLFGSVGVGNGGGSIADMFEAHERAKVLGVYMIAPLLAPSLGPALGGVMVDRMSWRSLAWLMFILAALTTIISYFFMYETRAITILQERKAELEKKDPKIEYCVEGVNNESIPAKIAGNGTRAVKILGTQPIVLIMSIYQALIFSTMYSLYASYNTIWTQPPYEFSKSQVGLAYLAPAFGFAITAFTIVIPFIDKIYDRLSEKHDDQGQPEYRLPLANIGAVFLPIALFGFGWTVEKGYHWAVPLVFMVFFGASQASIFNSVQTYYTEAYESNAASALAAGSFLRSMVGGIVPLFVSKLFEELGYGWGMSVFGFIATALMPAPLVFYWIGRRLREQYPFKG</sequence>
<evidence type="ECO:0000313" key="9">
    <source>
        <dbReference type="EMBL" id="WPA97980.1"/>
    </source>
</evidence>
<dbReference type="GO" id="GO:0022857">
    <property type="term" value="F:transmembrane transporter activity"/>
    <property type="evidence" value="ECO:0007669"/>
    <property type="project" value="InterPro"/>
</dbReference>
<name>A0A2G5HYE2_CERBT</name>
<reference evidence="9 11" key="2">
    <citation type="submission" date="2023-09" db="EMBL/GenBank/DDBJ databases">
        <title>Complete-Gapless Cercospora beticola genome.</title>
        <authorList>
            <person name="Wyatt N.A."/>
            <person name="Spanner R.E."/>
            <person name="Bolton M.D."/>
        </authorList>
    </citation>
    <scope>NUCLEOTIDE SEQUENCE [LARGE SCALE GENOMIC DNA]</scope>
    <source>
        <strain evidence="9">Cb09-40</strain>
    </source>
</reference>
<dbReference type="EMBL" id="CP134185">
    <property type="protein sequence ID" value="WPA97980.1"/>
    <property type="molecule type" value="Genomic_DNA"/>
</dbReference>
<evidence type="ECO:0000256" key="6">
    <source>
        <dbReference type="SAM" id="Phobius"/>
    </source>
</evidence>
<feature type="transmembrane region" description="Helical" evidence="6">
    <location>
        <begin position="84"/>
        <end position="107"/>
    </location>
</feature>
<dbReference type="SUPFAM" id="SSF103473">
    <property type="entry name" value="MFS general substrate transporter"/>
    <property type="match status" value="1"/>
</dbReference>
<dbReference type="PROSITE" id="PS50850">
    <property type="entry name" value="MFS"/>
    <property type="match status" value="1"/>
</dbReference>
<evidence type="ECO:0000313" key="11">
    <source>
        <dbReference type="Proteomes" id="UP001302367"/>
    </source>
</evidence>
<dbReference type="AlphaFoldDB" id="A0A2G5HYE2"/>
<dbReference type="Pfam" id="PF07690">
    <property type="entry name" value="MFS_1"/>
    <property type="match status" value="1"/>
</dbReference>
<dbReference type="InterPro" id="IPR036259">
    <property type="entry name" value="MFS_trans_sf"/>
</dbReference>
<organism evidence="8 10">
    <name type="scientific">Cercospora beticola</name>
    <name type="common">Sugarbeet leaf spot fungus</name>
    <dbReference type="NCBI Taxonomy" id="122368"/>
    <lineage>
        <taxon>Eukaryota</taxon>
        <taxon>Fungi</taxon>
        <taxon>Dikarya</taxon>
        <taxon>Ascomycota</taxon>
        <taxon>Pezizomycotina</taxon>
        <taxon>Dothideomycetes</taxon>
        <taxon>Dothideomycetidae</taxon>
        <taxon>Mycosphaerellales</taxon>
        <taxon>Mycosphaerellaceae</taxon>
        <taxon>Cercospora</taxon>
    </lineage>
</organism>
<feature type="transmembrane region" description="Helical" evidence="6">
    <location>
        <begin position="391"/>
        <end position="412"/>
    </location>
</feature>